<reference evidence="2" key="1">
    <citation type="journal article" date="2014" name="Front. Microbiol.">
        <title>High frequency of phylogenetically diverse reductive dehalogenase-homologous genes in deep subseafloor sedimentary metagenomes.</title>
        <authorList>
            <person name="Kawai M."/>
            <person name="Futagami T."/>
            <person name="Toyoda A."/>
            <person name="Takaki Y."/>
            <person name="Nishi S."/>
            <person name="Hori S."/>
            <person name="Arai W."/>
            <person name="Tsubouchi T."/>
            <person name="Morono Y."/>
            <person name="Uchiyama I."/>
            <person name="Ito T."/>
            <person name="Fujiyama A."/>
            <person name="Inagaki F."/>
            <person name="Takami H."/>
        </authorList>
    </citation>
    <scope>NUCLEOTIDE SEQUENCE</scope>
    <source>
        <strain evidence="2">Expedition CK06-06</strain>
    </source>
</reference>
<dbReference type="InterPro" id="IPR036490">
    <property type="entry name" value="ThsB_TIR-like_sf"/>
</dbReference>
<dbReference type="Gene3D" id="3.40.50.9200">
    <property type="entry name" value="Hypothetical protein MTH538"/>
    <property type="match status" value="1"/>
</dbReference>
<dbReference type="EMBL" id="BART01027634">
    <property type="protein sequence ID" value="GAG95454.1"/>
    <property type="molecule type" value="Genomic_DNA"/>
</dbReference>
<name>X1BHT6_9ZZZZ</name>
<evidence type="ECO:0000313" key="2">
    <source>
        <dbReference type="EMBL" id="GAG95454.1"/>
    </source>
</evidence>
<comment type="caution">
    <text evidence="2">The sequence shown here is derived from an EMBL/GenBank/DDBJ whole genome shotgun (WGS) entry which is preliminary data.</text>
</comment>
<protein>
    <recommendedName>
        <fullName evidence="1">Thoeris protein ThsB TIR-like domain-containing protein</fullName>
    </recommendedName>
</protein>
<dbReference type="Pfam" id="PF08937">
    <property type="entry name" value="ThsB_TIR"/>
    <property type="match status" value="1"/>
</dbReference>
<evidence type="ECO:0000259" key="1">
    <source>
        <dbReference type="Pfam" id="PF08937"/>
    </source>
</evidence>
<organism evidence="2">
    <name type="scientific">marine sediment metagenome</name>
    <dbReference type="NCBI Taxonomy" id="412755"/>
    <lineage>
        <taxon>unclassified sequences</taxon>
        <taxon>metagenomes</taxon>
        <taxon>ecological metagenomes</taxon>
    </lineage>
</organism>
<dbReference type="SUPFAM" id="SSF52206">
    <property type="entry name" value="Hypothetical protein MTH538"/>
    <property type="match status" value="1"/>
</dbReference>
<gene>
    <name evidence="2" type="ORF">S01H4_48946</name>
</gene>
<dbReference type="AlphaFoldDB" id="X1BHT6"/>
<feature type="domain" description="Thoeris protein ThsB TIR-like" evidence="1">
    <location>
        <begin position="10"/>
        <end position="105"/>
    </location>
</feature>
<dbReference type="InterPro" id="IPR015032">
    <property type="entry name" value="ThsB__TIR-like_domain"/>
</dbReference>
<sequence>MEDKEIHNIFISHYHKDVEELSKLKELLKGRGHEMRDSSIDDSDPNQAKNPDYIKSLIRPKIEWAGTIVVLIGPETHTRSWVNWEIEYANKLGKRIVGVYVRGAKESDVPKNLNMFGDSLIGWDSDKIIGAIEGKHHDWLTPEGTPREGVWPVDRSSC</sequence>
<proteinExistence type="predicted"/>
<accession>X1BHT6</accession>